<evidence type="ECO:0000256" key="12">
    <source>
        <dbReference type="ARBA" id="ARBA00023242"/>
    </source>
</evidence>
<sequence length="436" mass="50387">MKTFKSAAWDSDANTSTFQELFQKSKKIKNTIDKSRKEVKKNAKALEKRIKKKLNKKNAAVTDTKNLISTPEELMTQSKKRRLRKMRAKLKKDDSNNSQTDLSSLVSVKKTKPKKIKSKPVNEEIKLVLATPEENQENPQPKKKKKKPKKIKTEIENEPKKPTKTFKKSLNKLVFSDHSFTEKLLDTPEDAHKSNKKEKFYNKLKVALNSTKKSKPMATLRQKMIEKLKSARFRFINEQIYSTDSKEAKKLFEEDPEAFKSYHEGYRNQVKSWPVNPLDLIIEKIKKLPKTNVIADFGCGDARLSKSVVQKVHSFDLVATDDSVVACDMSKVPLENNSVDVAVFCLSLMGTNLRDYLFEANRVLKIGGVLKIAEVESRFEDVEQFIKGVQHFGFKSMWKDLSHNLFYFLDFKKEKDVRNKNKLPTLSLLPCLYKKR</sequence>
<proteinExistence type="inferred from homology"/>
<evidence type="ECO:0000256" key="13">
    <source>
        <dbReference type="RuleBase" id="RU365074"/>
    </source>
</evidence>
<dbReference type="Proteomes" id="UP001153712">
    <property type="component" value="Chromosome 2"/>
</dbReference>
<dbReference type="InterPro" id="IPR007823">
    <property type="entry name" value="RRP8"/>
</dbReference>
<dbReference type="EC" id="2.1.1.-" evidence="13"/>
<evidence type="ECO:0000256" key="9">
    <source>
        <dbReference type="ARBA" id="ARBA00022853"/>
    </source>
</evidence>
<dbReference type="Pfam" id="PF05148">
    <property type="entry name" value="Methyltransf_8"/>
    <property type="match status" value="1"/>
</dbReference>
<dbReference type="PANTHER" id="PTHR12787:SF0">
    <property type="entry name" value="RIBOSOMAL RNA-PROCESSING PROTEIN 8"/>
    <property type="match status" value="1"/>
</dbReference>
<feature type="compositionally biased region" description="Basic residues" evidence="14">
    <location>
        <begin position="109"/>
        <end position="118"/>
    </location>
</feature>
<evidence type="ECO:0000256" key="3">
    <source>
        <dbReference type="ARBA" id="ARBA00020203"/>
    </source>
</evidence>
<feature type="compositionally biased region" description="Basic residues" evidence="14">
    <location>
        <begin position="78"/>
        <end position="90"/>
    </location>
</feature>
<dbReference type="InterPro" id="IPR029063">
    <property type="entry name" value="SAM-dependent_MTases_sf"/>
</dbReference>
<name>A0A9N9XM46_PHYSR</name>
<dbReference type="GO" id="GO:0000183">
    <property type="term" value="P:rDNA heterochromatin formation"/>
    <property type="evidence" value="ECO:0007669"/>
    <property type="project" value="TreeGrafter"/>
</dbReference>
<evidence type="ECO:0000256" key="8">
    <source>
        <dbReference type="ARBA" id="ARBA00022691"/>
    </source>
</evidence>
<keyword evidence="11" id="KW-0804">Transcription</keyword>
<dbReference type="GO" id="GO:0046015">
    <property type="term" value="P:regulation of transcription by glucose"/>
    <property type="evidence" value="ECO:0007669"/>
    <property type="project" value="TreeGrafter"/>
</dbReference>
<dbReference type="OrthoDB" id="10258825at2759"/>
<dbReference type="GO" id="GO:0005730">
    <property type="term" value="C:nucleolus"/>
    <property type="evidence" value="ECO:0007669"/>
    <property type="project" value="UniProtKB-SubCell"/>
</dbReference>
<accession>A0A9N9XM46</accession>
<dbReference type="FunFam" id="3.40.50.150:FF:000068">
    <property type="entry name" value="Ribosomal RNA-processing protein 8"/>
    <property type="match status" value="1"/>
</dbReference>
<evidence type="ECO:0000256" key="1">
    <source>
        <dbReference type="ARBA" id="ARBA00004604"/>
    </source>
</evidence>
<keyword evidence="16" id="KW-1185">Reference proteome</keyword>
<evidence type="ECO:0000256" key="14">
    <source>
        <dbReference type="SAM" id="MobiDB-lite"/>
    </source>
</evidence>
<dbReference type="AlphaFoldDB" id="A0A9N9XM46"/>
<comment type="function">
    <text evidence="13">Probable methyltransferase required to silence rDNA.</text>
</comment>
<evidence type="ECO:0000313" key="16">
    <source>
        <dbReference type="Proteomes" id="UP001153712"/>
    </source>
</evidence>
<dbReference type="EMBL" id="OU900095">
    <property type="protein sequence ID" value="CAG9859360.1"/>
    <property type="molecule type" value="Genomic_DNA"/>
</dbReference>
<keyword evidence="7 13" id="KW-0808">Transferase</keyword>
<evidence type="ECO:0000256" key="4">
    <source>
        <dbReference type="ARBA" id="ARBA00022491"/>
    </source>
</evidence>
<comment type="subcellular location">
    <subcellularLocation>
        <location evidence="1 13">Nucleus</location>
        <location evidence="1 13">Nucleolus</location>
    </subcellularLocation>
</comment>
<dbReference type="PANTHER" id="PTHR12787">
    <property type="entry name" value="RIBOSOMAL RNA-PROCESSING PROTEIN 8"/>
    <property type="match status" value="1"/>
</dbReference>
<dbReference type="GO" id="GO:0033553">
    <property type="term" value="C:rDNA heterochromatin"/>
    <property type="evidence" value="ECO:0007669"/>
    <property type="project" value="TreeGrafter"/>
</dbReference>
<gene>
    <name evidence="15" type="ORF">PHYEVI_LOCUS5734</name>
</gene>
<evidence type="ECO:0000256" key="6">
    <source>
        <dbReference type="ARBA" id="ARBA00022603"/>
    </source>
</evidence>
<feature type="region of interest" description="Disordered" evidence="14">
    <location>
        <begin position="49"/>
        <end position="159"/>
    </location>
</feature>
<evidence type="ECO:0000256" key="2">
    <source>
        <dbReference type="ARBA" id="ARBA00006301"/>
    </source>
</evidence>
<dbReference type="GO" id="GO:0008168">
    <property type="term" value="F:methyltransferase activity"/>
    <property type="evidence" value="ECO:0007669"/>
    <property type="project" value="UniProtKB-KW"/>
</dbReference>
<protein>
    <recommendedName>
        <fullName evidence="3 13">Ribosomal RNA-processing protein 8</fullName>
        <ecNumber evidence="13">2.1.1.-</ecNumber>
    </recommendedName>
</protein>
<reference evidence="15" key="1">
    <citation type="submission" date="2022-01" db="EMBL/GenBank/DDBJ databases">
        <authorList>
            <person name="King R."/>
        </authorList>
    </citation>
    <scope>NUCLEOTIDE SEQUENCE</scope>
</reference>
<keyword evidence="4" id="KW-0678">Repressor</keyword>
<keyword evidence="6 13" id="KW-0489">Methyltransferase</keyword>
<dbReference type="SUPFAM" id="SSF53335">
    <property type="entry name" value="S-adenosyl-L-methionine-dependent methyltransferases"/>
    <property type="match status" value="1"/>
</dbReference>
<evidence type="ECO:0000256" key="7">
    <source>
        <dbReference type="ARBA" id="ARBA00022679"/>
    </source>
</evidence>
<feature type="compositionally biased region" description="Basic residues" evidence="14">
    <location>
        <begin position="141"/>
        <end position="150"/>
    </location>
</feature>
<dbReference type="Gene3D" id="1.10.10.2150">
    <property type="entry name" value="Ribosomal RNA-processing protein 8, N-terminal domain"/>
    <property type="match status" value="1"/>
</dbReference>
<keyword evidence="5 13" id="KW-0698">rRNA processing</keyword>
<organism evidence="15 16">
    <name type="scientific">Phyllotreta striolata</name>
    <name type="common">Striped flea beetle</name>
    <name type="synonym">Crioceris striolata</name>
    <dbReference type="NCBI Taxonomy" id="444603"/>
    <lineage>
        <taxon>Eukaryota</taxon>
        <taxon>Metazoa</taxon>
        <taxon>Ecdysozoa</taxon>
        <taxon>Arthropoda</taxon>
        <taxon>Hexapoda</taxon>
        <taxon>Insecta</taxon>
        <taxon>Pterygota</taxon>
        <taxon>Neoptera</taxon>
        <taxon>Endopterygota</taxon>
        <taxon>Coleoptera</taxon>
        <taxon>Polyphaga</taxon>
        <taxon>Cucujiformia</taxon>
        <taxon>Chrysomeloidea</taxon>
        <taxon>Chrysomelidae</taxon>
        <taxon>Galerucinae</taxon>
        <taxon>Alticini</taxon>
        <taxon>Phyllotreta</taxon>
    </lineage>
</organism>
<dbReference type="Gene3D" id="3.40.50.150">
    <property type="entry name" value="Vaccinia Virus protein VP39"/>
    <property type="match status" value="1"/>
</dbReference>
<keyword evidence="9" id="KW-0156">Chromatin regulator</keyword>
<dbReference type="GO" id="GO:0032259">
    <property type="term" value="P:methylation"/>
    <property type="evidence" value="ECO:0007669"/>
    <property type="project" value="UniProtKB-KW"/>
</dbReference>
<dbReference type="InterPro" id="IPR042036">
    <property type="entry name" value="RRP8_N"/>
</dbReference>
<keyword evidence="12 13" id="KW-0539">Nucleus</keyword>
<keyword evidence="8 13" id="KW-0949">S-adenosyl-L-methionine</keyword>
<dbReference type="GO" id="GO:0042149">
    <property type="term" value="P:cellular response to glucose starvation"/>
    <property type="evidence" value="ECO:0007669"/>
    <property type="project" value="TreeGrafter"/>
</dbReference>
<dbReference type="FunFam" id="1.10.10.2150:FF:000001">
    <property type="entry name" value="Ribosomal RNA-processing protein 8"/>
    <property type="match status" value="1"/>
</dbReference>
<evidence type="ECO:0000313" key="15">
    <source>
        <dbReference type="EMBL" id="CAG9859360.1"/>
    </source>
</evidence>
<dbReference type="GO" id="GO:0005677">
    <property type="term" value="C:chromatin silencing complex"/>
    <property type="evidence" value="ECO:0007669"/>
    <property type="project" value="TreeGrafter"/>
</dbReference>
<keyword evidence="10" id="KW-0805">Transcription regulation</keyword>
<evidence type="ECO:0000256" key="5">
    <source>
        <dbReference type="ARBA" id="ARBA00022552"/>
    </source>
</evidence>
<dbReference type="GO" id="GO:0006364">
    <property type="term" value="P:rRNA processing"/>
    <property type="evidence" value="ECO:0007669"/>
    <property type="project" value="UniProtKB-UniRule"/>
</dbReference>
<evidence type="ECO:0000256" key="11">
    <source>
        <dbReference type="ARBA" id="ARBA00023163"/>
    </source>
</evidence>
<evidence type="ECO:0000256" key="10">
    <source>
        <dbReference type="ARBA" id="ARBA00023015"/>
    </source>
</evidence>
<comment type="similarity">
    <text evidence="2 13">Belongs to the methyltransferase superfamily. RRP8 family.</text>
</comment>